<comment type="caution">
    <text evidence="8">The sequence shown here is derived from an EMBL/GenBank/DDBJ whole genome shotgun (WGS) entry which is preliminary data.</text>
</comment>
<feature type="domain" description="Histidine kinase/HSP90-like ATPase" evidence="7">
    <location>
        <begin position="275"/>
        <end position="363"/>
    </location>
</feature>
<dbReference type="InterPro" id="IPR003594">
    <property type="entry name" value="HATPase_dom"/>
</dbReference>
<evidence type="ECO:0000256" key="3">
    <source>
        <dbReference type="ARBA" id="ARBA00022679"/>
    </source>
</evidence>
<feature type="transmembrane region" description="Helical" evidence="6">
    <location>
        <begin position="33"/>
        <end position="50"/>
    </location>
</feature>
<reference evidence="8 9" key="1">
    <citation type="submission" date="2014-12" db="EMBL/GenBank/DDBJ databases">
        <title>Partial genome sequence of Streptococcus constellatus KCOM 1650 (= ChDC B144).</title>
        <authorList>
            <person name="Kook J.-K."/>
            <person name="Park S.-N."/>
            <person name="Lim Y.K."/>
            <person name="Jo E."/>
        </authorList>
    </citation>
    <scope>NUCLEOTIDE SEQUENCE [LARGE SCALE GENOMIC DNA]</scope>
    <source>
        <strain evidence="8 9">KCOM 1650</strain>
    </source>
</reference>
<dbReference type="EC" id="2.7.13.3" evidence="2"/>
<evidence type="ECO:0000256" key="5">
    <source>
        <dbReference type="ARBA" id="ARBA00023012"/>
    </source>
</evidence>
<dbReference type="Gene3D" id="1.20.5.1930">
    <property type="match status" value="1"/>
</dbReference>
<evidence type="ECO:0000259" key="7">
    <source>
        <dbReference type="SMART" id="SM00387"/>
    </source>
</evidence>
<evidence type="ECO:0000256" key="2">
    <source>
        <dbReference type="ARBA" id="ARBA00012438"/>
    </source>
</evidence>
<comment type="catalytic activity">
    <reaction evidence="1">
        <text>ATP + protein L-histidine = ADP + protein N-phospho-L-histidine.</text>
        <dbReference type="EC" id="2.7.13.3"/>
    </reaction>
</comment>
<feature type="transmembrane region" description="Helical" evidence="6">
    <location>
        <begin position="7"/>
        <end position="27"/>
    </location>
</feature>
<dbReference type="Pfam" id="PF02518">
    <property type="entry name" value="HATPase_c"/>
    <property type="match status" value="1"/>
</dbReference>
<protein>
    <recommendedName>
        <fullName evidence="2">histidine kinase</fullName>
        <ecNumber evidence="2">2.7.13.3</ecNumber>
    </recommendedName>
</protein>
<organism evidence="8 9">
    <name type="scientific">Streptococcus constellatus</name>
    <dbReference type="NCBI Taxonomy" id="76860"/>
    <lineage>
        <taxon>Bacteria</taxon>
        <taxon>Bacillati</taxon>
        <taxon>Bacillota</taxon>
        <taxon>Bacilli</taxon>
        <taxon>Lactobacillales</taxon>
        <taxon>Streptococcaceae</taxon>
        <taxon>Streptococcus</taxon>
        <taxon>Streptococcus anginosus group</taxon>
    </lineage>
</organism>
<dbReference type="AlphaFoldDB" id="A0A0C1K5G3"/>
<dbReference type="InterPro" id="IPR036890">
    <property type="entry name" value="HATPase_C_sf"/>
</dbReference>
<dbReference type="Gene3D" id="3.30.565.10">
    <property type="entry name" value="Histidine kinase-like ATPase, C-terminal domain"/>
    <property type="match status" value="1"/>
</dbReference>
<dbReference type="Proteomes" id="UP000031339">
    <property type="component" value="Unassembled WGS sequence"/>
</dbReference>
<feature type="transmembrane region" description="Helical" evidence="6">
    <location>
        <begin position="62"/>
        <end position="85"/>
    </location>
</feature>
<proteinExistence type="predicted"/>
<keyword evidence="6" id="KW-0472">Membrane</keyword>
<gene>
    <name evidence="8" type="ORF">RN79_00370</name>
</gene>
<accession>A0A0C1K5G3</accession>
<evidence type="ECO:0000256" key="1">
    <source>
        <dbReference type="ARBA" id="ARBA00000085"/>
    </source>
</evidence>
<dbReference type="SUPFAM" id="SSF55874">
    <property type="entry name" value="ATPase domain of HSP90 chaperone/DNA topoisomerase II/histidine kinase"/>
    <property type="match status" value="1"/>
</dbReference>
<sequence>MWEKFKQVHYMFHIALVFIIFPVAGVISGEYPLFVLLWTATFVVSYYAVLLSNHRLIQFLSWWFLVAYIYYGSVWLNGGFTWYIFYLSNLLIYELDDISFKSWRFLTFIALQPIIVMTNYLVGNVGPAELLFFVVTFLFSDGLTFGLHRIQITERIKEEKVKQNVQLNLFLAENERNRIGRDLHDSLGHTFAMLSIKTELAQQFLQMKAYEKAGKELQEVHEISKQSMADVRRIIDNLKTRTLDDELVTIQVMLEMSGIQVQVLNQLNIASIAPTMQSSLSMVLLELATNIIKHAQASHCKIRLYSEDKRLIADVEDNGKGFKTVTGKELHSVQERVEALSGQVEILNYKQPTKIRVHLPMEGYR</sequence>
<dbReference type="GO" id="GO:0046983">
    <property type="term" value="F:protein dimerization activity"/>
    <property type="evidence" value="ECO:0007669"/>
    <property type="project" value="InterPro"/>
</dbReference>
<dbReference type="SMART" id="SM00387">
    <property type="entry name" value="HATPase_c"/>
    <property type="match status" value="1"/>
</dbReference>
<keyword evidence="6" id="KW-0812">Transmembrane</keyword>
<evidence type="ECO:0000256" key="6">
    <source>
        <dbReference type="SAM" id="Phobius"/>
    </source>
</evidence>
<keyword evidence="4 8" id="KW-0418">Kinase</keyword>
<dbReference type="GO" id="GO:0016020">
    <property type="term" value="C:membrane"/>
    <property type="evidence" value="ECO:0007669"/>
    <property type="project" value="InterPro"/>
</dbReference>
<dbReference type="RefSeq" id="WP_039676558.1">
    <property type="nucleotide sequence ID" value="NZ_JWIY01000001.1"/>
</dbReference>
<evidence type="ECO:0000313" key="8">
    <source>
        <dbReference type="EMBL" id="KIC78066.1"/>
    </source>
</evidence>
<dbReference type="PANTHER" id="PTHR24421:SF63">
    <property type="entry name" value="SENSOR HISTIDINE KINASE DESK"/>
    <property type="match status" value="1"/>
</dbReference>
<evidence type="ECO:0000313" key="9">
    <source>
        <dbReference type="Proteomes" id="UP000031339"/>
    </source>
</evidence>
<evidence type="ECO:0000256" key="4">
    <source>
        <dbReference type="ARBA" id="ARBA00022777"/>
    </source>
</evidence>
<dbReference type="CDD" id="cd16917">
    <property type="entry name" value="HATPase_UhpB-NarQ-NarX-like"/>
    <property type="match status" value="1"/>
</dbReference>
<keyword evidence="3" id="KW-0808">Transferase</keyword>
<dbReference type="GO" id="GO:0000155">
    <property type="term" value="F:phosphorelay sensor kinase activity"/>
    <property type="evidence" value="ECO:0007669"/>
    <property type="project" value="InterPro"/>
</dbReference>
<dbReference type="InterPro" id="IPR011712">
    <property type="entry name" value="Sig_transdc_His_kin_sub3_dim/P"/>
</dbReference>
<dbReference type="OrthoDB" id="9797605at2"/>
<feature type="transmembrane region" description="Helical" evidence="6">
    <location>
        <begin position="105"/>
        <end position="123"/>
    </location>
</feature>
<keyword evidence="5" id="KW-0902">Two-component regulatory system</keyword>
<name>A0A0C1K5G3_STRCV</name>
<dbReference type="EMBL" id="JWIY01000001">
    <property type="protein sequence ID" value="KIC78066.1"/>
    <property type="molecule type" value="Genomic_DNA"/>
</dbReference>
<dbReference type="Pfam" id="PF07730">
    <property type="entry name" value="HisKA_3"/>
    <property type="match status" value="1"/>
</dbReference>
<dbReference type="PANTHER" id="PTHR24421">
    <property type="entry name" value="NITRATE/NITRITE SENSOR PROTEIN NARX-RELATED"/>
    <property type="match status" value="1"/>
</dbReference>
<feature type="transmembrane region" description="Helical" evidence="6">
    <location>
        <begin position="130"/>
        <end position="148"/>
    </location>
</feature>
<keyword evidence="6" id="KW-1133">Transmembrane helix</keyword>
<dbReference type="InterPro" id="IPR050482">
    <property type="entry name" value="Sensor_HK_TwoCompSys"/>
</dbReference>